<dbReference type="InterPro" id="IPR011990">
    <property type="entry name" value="TPR-like_helical_dom_sf"/>
</dbReference>
<feature type="repeat" description="TPR" evidence="3">
    <location>
        <begin position="173"/>
        <end position="206"/>
    </location>
</feature>
<feature type="repeat" description="TPR" evidence="3">
    <location>
        <begin position="89"/>
        <end position="122"/>
    </location>
</feature>
<proteinExistence type="predicted"/>
<dbReference type="Pfam" id="PF13374">
    <property type="entry name" value="TPR_10"/>
    <property type="match status" value="1"/>
</dbReference>
<evidence type="ECO:0000256" key="2">
    <source>
        <dbReference type="ARBA" id="ARBA00022803"/>
    </source>
</evidence>
<dbReference type="EMBL" id="CAJNOT010001396">
    <property type="protein sequence ID" value="CAF1192985.1"/>
    <property type="molecule type" value="Genomic_DNA"/>
</dbReference>
<dbReference type="InterPro" id="IPR019734">
    <property type="entry name" value="TPR_rpt"/>
</dbReference>
<gene>
    <name evidence="4" type="ORF">ZHD862_LOCUS22415</name>
</gene>
<dbReference type="Pfam" id="PF13424">
    <property type="entry name" value="TPR_12"/>
    <property type="match status" value="2"/>
</dbReference>
<evidence type="ECO:0000313" key="5">
    <source>
        <dbReference type="Proteomes" id="UP000663864"/>
    </source>
</evidence>
<dbReference type="SUPFAM" id="SSF48452">
    <property type="entry name" value="TPR-like"/>
    <property type="match status" value="3"/>
</dbReference>
<dbReference type="PROSITE" id="PS50005">
    <property type="entry name" value="TPR"/>
    <property type="match status" value="3"/>
</dbReference>
<evidence type="ECO:0008006" key="6">
    <source>
        <dbReference type="Google" id="ProtNLM"/>
    </source>
</evidence>
<evidence type="ECO:0000256" key="1">
    <source>
        <dbReference type="ARBA" id="ARBA00022737"/>
    </source>
</evidence>
<evidence type="ECO:0000313" key="4">
    <source>
        <dbReference type="EMBL" id="CAF1192985.1"/>
    </source>
</evidence>
<dbReference type="Pfam" id="PF13181">
    <property type="entry name" value="TPR_8"/>
    <property type="match status" value="3"/>
</dbReference>
<dbReference type="SMART" id="SM00028">
    <property type="entry name" value="TPR"/>
    <property type="match status" value="8"/>
</dbReference>
<feature type="repeat" description="TPR" evidence="3">
    <location>
        <begin position="341"/>
        <end position="374"/>
    </location>
</feature>
<dbReference type="Gene3D" id="1.25.40.10">
    <property type="entry name" value="Tetratricopeptide repeat domain"/>
    <property type="match status" value="4"/>
</dbReference>
<accession>A0A814VWR4</accession>
<evidence type="ECO:0000256" key="3">
    <source>
        <dbReference type="PROSITE-ProRule" id="PRU00339"/>
    </source>
</evidence>
<keyword evidence="2 3" id="KW-0802">TPR repeat</keyword>
<name>A0A814VWR4_9BILA</name>
<comment type="caution">
    <text evidence="4">The sequence shown here is derived from an EMBL/GenBank/DDBJ whole genome shotgun (WGS) entry which is preliminary data.</text>
</comment>
<dbReference type="PANTHER" id="PTHR45641">
    <property type="entry name" value="TETRATRICOPEPTIDE REPEAT PROTEIN (AFU_ORTHOLOGUE AFUA_6G03870)"/>
    <property type="match status" value="1"/>
</dbReference>
<organism evidence="4 5">
    <name type="scientific">Rotaria sordida</name>
    <dbReference type="NCBI Taxonomy" id="392033"/>
    <lineage>
        <taxon>Eukaryota</taxon>
        <taxon>Metazoa</taxon>
        <taxon>Spiralia</taxon>
        <taxon>Gnathifera</taxon>
        <taxon>Rotifera</taxon>
        <taxon>Eurotatoria</taxon>
        <taxon>Bdelloidea</taxon>
        <taxon>Philodinida</taxon>
        <taxon>Philodinidae</taxon>
        <taxon>Rotaria</taxon>
    </lineage>
</organism>
<sequence>MNQYELAVEHLNKAIELYNTWPIYTDVPADRDEGIARSYHQLGRLHKNCDHYNDAQTVLDLALKMRQDTWYNNDDLTYERHRRLALARAHTYEVLGIIHVNKSKYHEALKNFEETLTLRQKYLPANHFYIADIYNNFSLAHSKMGNSNASLVYLEKALDIQRQSLPSNHPNLATMYNNIGATHWEACQYDKALPYFKEAQRISKIAPYGSIHTKLELTIMSNYASGLRTLNKYDEALVYYNKALLIAQRMDKNNPVIISLLNNIGFIHSDKGDKLRAVQYFTKALPLCQQIFGENHVLTATTYKSLGDELEIDEYDRAMSYFQRVFDIHDHLNLPYHRNVIDSLVFKGRLHRKMHEHDLALETYKKSLALAEKHYPEDHPLVIRSCSYVALALTDHGDDYLLEAVNMYERALKLTSPNHPERARMQRLLDDARQRINV</sequence>
<dbReference type="Proteomes" id="UP000663864">
    <property type="component" value="Unassembled WGS sequence"/>
</dbReference>
<dbReference type="PANTHER" id="PTHR45641:SF19">
    <property type="entry name" value="NEPHROCYSTIN-3"/>
    <property type="match status" value="1"/>
</dbReference>
<reference evidence="4" key="1">
    <citation type="submission" date="2021-02" db="EMBL/GenBank/DDBJ databases">
        <authorList>
            <person name="Nowell W R."/>
        </authorList>
    </citation>
    <scope>NUCLEOTIDE SEQUENCE</scope>
</reference>
<keyword evidence="1" id="KW-0677">Repeat</keyword>
<dbReference type="AlphaFoldDB" id="A0A814VWR4"/>
<protein>
    <recommendedName>
        <fullName evidence="6">Kinesin light chain</fullName>
    </recommendedName>
</protein>